<dbReference type="PANTHER" id="PTHR43519:SF1">
    <property type="entry name" value="ATP-DEPENDENT RNA HELICASE HRPB"/>
    <property type="match status" value="1"/>
</dbReference>
<dbReference type="SMART" id="SM00490">
    <property type="entry name" value="HELICc"/>
    <property type="match status" value="1"/>
</dbReference>
<dbReference type="InterPro" id="IPR007502">
    <property type="entry name" value="Helicase-assoc_dom"/>
</dbReference>
<dbReference type="InterPro" id="IPR011545">
    <property type="entry name" value="DEAD/DEAH_box_helicase_dom"/>
</dbReference>
<dbReference type="FunFam" id="3.40.50.300:FF:002125">
    <property type="entry name" value="ATP-dependent helicase HrpB"/>
    <property type="match status" value="1"/>
</dbReference>
<dbReference type="Gene3D" id="1.20.120.1080">
    <property type="match status" value="1"/>
</dbReference>
<dbReference type="PANTHER" id="PTHR43519">
    <property type="entry name" value="ATP-DEPENDENT RNA HELICASE HRPB"/>
    <property type="match status" value="1"/>
</dbReference>
<feature type="domain" description="Helicase C-terminal" evidence="7">
    <location>
        <begin position="192"/>
        <end position="357"/>
    </location>
</feature>
<dbReference type="SUPFAM" id="SSF52540">
    <property type="entry name" value="P-loop containing nucleoside triphosphate hydrolases"/>
    <property type="match status" value="1"/>
</dbReference>
<dbReference type="GO" id="GO:0003676">
    <property type="term" value="F:nucleic acid binding"/>
    <property type="evidence" value="ECO:0007669"/>
    <property type="project" value="InterPro"/>
</dbReference>
<evidence type="ECO:0000313" key="9">
    <source>
        <dbReference type="Proteomes" id="UP000500938"/>
    </source>
</evidence>
<dbReference type="Gene3D" id="3.40.50.300">
    <property type="entry name" value="P-loop containing nucleotide triphosphate hydrolases"/>
    <property type="match status" value="2"/>
</dbReference>
<dbReference type="Pfam" id="PF24473">
    <property type="entry name" value="CON_HrpB"/>
    <property type="match status" value="1"/>
</dbReference>
<dbReference type="InterPro" id="IPR056329">
    <property type="entry name" value="CON_HrpB"/>
</dbReference>
<evidence type="ECO:0000259" key="6">
    <source>
        <dbReference type="PROSITE" id="PS51192"/>
    </source>
</evidence>
<dbReference type="PIRSF" id="PIRSF005496">
    <property type="entry name" value="ATP_hel_hrpB"/>
    <property type="match status" value="1"/>
</dbReference>
<dbReference type="Proteomes" id="UP000500938">
    <property type="component" value="Chromosome"/>
</dbReference>
<dbReference type="NCBIfam" id="TIGR01970">
    <property type="entry name" value="DEAH_box_HrpB"/>
    <property type="match status" value="1"/>
</dbReference>
<feature type="domain" description="Helicase ATP-binding" evidence="6">
    <location>
        <begin position="1"/>
        <end position="162"/>
    </location>
</feature>
<dbReference type="InterPro" id="IPR001650">
    <property type="entry name" value="Helicase_C-like"/>
</dbReference>
<evidence type="ECO:0000313" key="8">
    <source>
        <dbReference type="EMBL" id="QJR38268.1"/>
    </source>
</evidence>
<evidence type="ECO:0000256" key="2">
    <source>
        <dbReference type="ARBA" id="ARBA00022801"/>
    </source>
</evidence>
<dbReference type="GO" id="GO:0005524">
    <property type="term" value="F:ATP binding"/>
    <property type="evidence" value="ECO:0007669"/>
    <property type="project" value="UniProtKB-KW"/>
</dbReference>
<dbReference type="AlphaFoldDB" id="A0A6M4IVS7"/>
<dbReference type="InterPro" id="IPR014001">
    <property type="entry name" value="Helicase_ATP-bd"/>
</dbReference>
<dbReference type="InterPro" id="IPR013689">
    <property type="entry name" value="RNA_helicase_ATP-dep_HrpB_C"/>
</dbReference>
<sequence length="831" mass="90576">MAARVVAVLEAPPGAGKTTRVPLALMHEPWLAGTKVVMLEPRRLAARAAASYMASILGEEVGQTVGYRVRGESRISKRTRIEVVTEGVLARMLSSDAALEDIGLVIFDEFHERSLHADLGLALVLEAQRHLRDELRVLVMSATLDGVAVSALLADDGGPAPVLRSEGRMFPIETHYRAPRRDERIEATTARVIREALDATEDDVLVFLPGAGEQRRVAERLTGDTMSGVRVHTLHGGMPLAEQDAALAPARVGTRKVVLSTSVAETSLTVAGVRVVIDCGLSRVPRYDASAGLTRLHTVRVSRASADQRRGRAGRTAPGVSYRLWDQHEDHTLLPSTRPEIVDADLSSLALELADAGISDPTTLRWLDVPRAGPFSQARGLLAQLGALDDTGRITPHGRRMAALPLQPRLAHLAIVAAERGALPLGAAIAALLEERDIVRYDGLPPQSDMRLRTELLRRDGAASAAGVAVDRDGVRRVRQTADDLARRTAGGGSNVVRSSGSWDDADTGSLLALAYPDRVAQRRSGAEPRYLLRNGSGAVLAKHDALYDAPYLAIADLEGTSPEARIVRAAPITLEELREDFGDQFERVQLVEWDERTKTVRARKRTMLGAMVIDEVVWSDAEPSALLQAVLDAIRAQLARSGVEALPLSQAASRLRERMAFVRAHDESWPDVSVAALSASLEDWAGPYLDGVRTWAQLASVDWHEALQSLMPWPQRSALERLAPTHIDVPSGSRIALDYSDPMAPVLAVKLQEVFGWSTTPMVMDGRVSLTLQLLSPAQRPVQVTRDLAGFWRSSYFEVRKELRGRYPRHPWPEDPLTAEATRRAKPRGT</sequence>
<keyword evidence="9" id="KW-1185">Reference proteome</keyword>
<keyword evidence="4" id="KW-0067">ATP-binding</keyword>
<keyword evidence="2" id="KW-0378">Hydrolase</keyword>
<dbReference type="GO" id="GO:0004386">
    <property type="term" value="F:helicase activity"/>
    <property type="evidence" value="ECO:0007669"/>
    <property type="project" value="UniProtKB-KW"/>
</dbReference>
<dbReference type="SMART" id="SM00847">
    <property type="entry name" value="HA2"/>
    <property type="match status" value="1"/>
</dbReference>
<evidence type="ECO:0000259" key="7">
    <source>
        <dbReference type="PROSITE" id="PS51194"/>
    </source>
</evidence>
<evidence type="ECO:0000256" key="1">
    <source>
        <dbReference type="ARBA" id="ARBA00022741"/>
    </source>
</evidence>
<organism evidence="8 9">
    <name type="scientific">Gemmatimonas groenlandica</name>
    <dbReference type="NCBI Taxonomy" id="2732249"/>
    <lineage>
        <taxon>Bacteria</taxon>
        <taxon>Pseudomonadati</taxon>
        <taxon>Gemmatimonadota</taxon>
        <taxon>Gemmatimonadia</taxon>
        <taxon>Gemmatimonadales</taxon>
        <taxon>Gemmatimonadaceae</taxon>
        <taxon>Gemmatimonas</taxon>
    </lineage>
</organism>
<dbReference type="EMBL" id="CP053085">
    <property type="protein sequence ID" value="QJR38268.1"/>
    <property type="molecule type" value="Genomic_DNA"/>
</dbReference>
<dbReference type="CDD" id="cd18791">
    <property type="entry name" value="SF2_C_RHA"/>
    <property type="match status" value="1"/>
</dbReference>
<dbReference type="PROSITE" id="PS51194">
    <property type="entry name" value="HELICASE_CTER"/>
    <property type="match status" value="1"/>
</dbReference>
<evidence type="ECO:0000256" key="4">
    <source>
        <dbReference type="ARBA" id="ARBA00022840"/>
    </source>
</evidence>
<name>A0A6M4IVS7_9BACT</name>
<dbReference type="Pfam" id="PF08482">
    <property type="entry name" value="HrpB_C"/>
    <property type="match status" value="1"/>
</dbReference>
<accession>A0A6M4IVS7</accession>
<keyword evidence="1" id="KW-0547">Nucleotide-binding</keyword>
<dbReference type="CDD" id="cd17990">
    <property type="entry name" value="DEXHc_HrpB"/>
    <property type="match status" value="1"/>
</dbReference>
<dbReference type="PROSITE" id="PS51192">
    <property type="entry name" value="HELICASE_ATP_BIND_1"/>
    <property type="match status" value="1"/>
</dbReference>
<evidence type="ECO:0000256" key="5">
    <source>
        <dbReference type="SAM" id="MobiDB-lite"/>
    </source>
</evidence>
<evidence type="ECO:0000256" key="3">
    <source>
        <dbReference type="ARBA" id="ARBA00022806"/>
    </source>
</evidence>
<dbReference type="Pfam" id="PF00271">
    <property type="entry name" value="Helicase_C"/>
    <property type="match status" value="1"/>
</dbReference>
<gene>
    <name evidence="8" type="primary">hrpB</name>
    <name evidence="8" type="ORF">HKW67_16425</name>
</gene>
<dbReference type="InterPro" id="IPR010225">
    <property type="entry name" value="HrpB"/>
</dbReference>
<dbReference type="KEGG" id="ggr:HKW67_16425"/>
<dbReference type="InterPro" id="IPR049614">
    <property type="entry name" value="HrpB_DEXH"/>
</dbReference>
<protein>
    <submittedName>
        <fullName evidence="8">ATP-dependent helicase HrpB</fullName>
    </submittedName>
</protein>
<dbReference type="InterPro" id="IPR027417">
    <property type="entry name" value="P-loop_NTPase"/>
</dbReference>
<proteinExistence type="predicted"/>
<keyword evidence="3 8" id="KW-0347">Helicase</keyword>
<dbReference type="GO" id="GO:0016787">
    <property type="term" value="F:hydrolase activity"/>
    <property type="evidence" value="ECO:0007669"/>
    <property type="project" value="UniProtKB-KW"/>
</dbReference>
<reference evidence="8 9" key="1">
    <citation type="submission" date="2020-05" db="EMBL/GenBank/DDBJ databases">
        <title>Complete genome sequence of Gemmatimonas greenlandica TET16.</title>
        <authorList>
            <person name="Zeng Y."/>
        </authorList>
    </citation>
    <scope>NUCLEOTIDE SEQUENCE [LARGE SCALE GENOMIC DNA]</scope>
    <source>
        <strain evidence="8 9">TET16</strain>
    </source>
</reference>
<dbReference type="InterPro" id="IPR048333">
    <property type="entry name" value="HA2_WH"/>
</dbReference>
<feature type="region of interest" description="Disordered" evidence="5">
    <location>
        <begin position="809"/>
        <end position="831"/>
    </location>
</feature>
<dbReference type="SMART" id="SM00487">
    <property type="entry name" value="DEXDc"/>
    <property type="match status" value="1"/>
</dbReference>
<dbReference type="Pfam" id="PF00270">
    <property type="entry name" value="DEAD"/>
    <property type="match status" value="1"/>
</dbReference>
<dbReference type="Pfam" id="PF04408">
    <property type="entry name" value="WHD_HA2"/>
    <property type="match status" value="1"/>
</dbReference>